<gene>
    <name evidence="5" type="ordered locus">Hore_10780</name>
</gene>
<comment type="similarity">
    <text evidence="1 3">Belongs to the 5'(3')-deoxyribonucleotidase family.</text>
</comment>
<dbReference type="STRING" id="373903.Hore_10780"/>
<dbReference type="InterPro" id="IPR036412">
    <property type="entry name" value="HAD-like_sf"/>
</dbReference>
<dbReference type="PANTHER" id="PTHR35134">
    <property type="entry name" value="NUCLEOTIDASE YQFW-RELATED"/>
    <property type="match status" value="1"/>
</dbReference>
<dbReference type="KEGG" id="hor:Hore_10780"/>
<dbReference type="InterPro" id="IPR009206">
    <property type="entry name" value="Nucleotidase_putative"/>
</dbReference>
<dbReference type="InterPro" id="IPR052419">
    <property type="entry name" value="5_3-deoxyribonucleotidase-like"/>
</dbReference>
<dbReference type="eggNOG" id="COG5663">
    <property type="taxonomic scope" value="Bacteria"/>
</dbReference>
<dbReference type="SUPFAM" id="SSF56784">
    <property type="entry name" value="HAD-like"/>
    <property type="match status" value="1"/>
</dbReference>
<protein>
    <recommendedName>
        <fullName evidence="3">Nucleotidase</fullName>
        <ecNumber evidence="3">3.1.3.-</ecNumber>
    </recommendedName>
</protein>
<evidence type="ECO:0000313" key="5">
    <source>
        <dbReference type="EMBL" id="ACL69832.1"/>
    </source>
</evidence>
<dbReference type="PIRSF" id="PIRSF021362">
    <property type="entry name" value="UCP021362_HAD"/>
    <property type="match status" value="1"/>
</dbReference>
<evidence type="ECO:0000256" key="1">
    <source>
        <dbReference type="ARBA" id="ARBA00009589"/>
    </source>
</evidence>
<dbReference type="PANTHER" id="PTHR35134:SF2">
    <property type="entry name" value="NUCLEOTIDASE YQFW-RELATED"/>
    <property type="match status" value="1"/>
</dbReference>
<dbReference type="GO" id="GO:0009264">
    <property type="term" value="P:deoxyribonucleotide catabolic process"/>
    <property type="evidence" value="ECO:0007669"/>
    <property type="project" value="InterPro"/>
</dbReference>
<sequence>MNKKIIGVDIDGVITDEGPDDYNVWHKALCNFTGENLKRVKDAYNFTEAYNLSESIIERFLEKNIQQIYRDAKPARKAGEKLNRLIDKGFYIYLITARDEKYRKLTENWLDRHNIPYHTLIHEGDKAPLVRKLGINLFIEDKAENIKEILEYKIPVIVFDRYHNRSLNNNHKKLYRVNNWERAYEIIIRTFNIEKDKERAG</sequence>
<dbReference type="InterPro" id="IPR010708">
    <property type="entry name" value="5'(3')-deoxyribonucleotidase"/>
</dbReference>
<evidence type="ECO:0000313" key="6">
    <source>
        <dbReference type="Proteomes" id="UP000000719"/>
    </source>
</evidence>
<reference evidence="5 6" key="1">
    <citation type="journal article" date="2009" name="PLoS ONE">
        <title>Genome analysis of the anaerobic thermohalophilic bacterium Halothermothrix orenii.</title>
        <authorList>
            <person name="Mavromatis K."/>
            <person name="Ivanova N."/>
            <person name="Anderson I."/>
            <person name="Lykidis A."/>
            <person name="Hooper S.D."/>
            <person name="Sun H."/>
            <person name="Kunin V."/>
            <person name="Lapidus A."/>
            <person name="Hugenholtz P."/>
            <person name="Patel B."/>
            <person name="Kyrpides N.C."/>
        </authorList>
    </citation>
    <scope>NUCLEOTIDE SEQUENCE [LARGE SCALE GENOMIC DNA]</scope>
    <source>
        <strain evidence="6">H 168 / OCM 544 / DSM 9562</strain>
    </source>
</reference>
<keyword evidence="6" id="KW-1185">Reference proteome</keyword>
<dbReference type="Proteomes" id="UP000000719">
    <property type="component" value="Chromosome"/>
</dbReference>
<evidence type="ECO:0000256" key="3">
    <source>
        <dbReference type="PIRNR" id="PIRNR021362"/>
    </source>
</evidence>
<feature type="active site" description="Nucleophile" evidence="4">
    <location>
        <position position="9"/>
    </location>
</feature>
<dbReference type="GO" id="GO:0008253">
    <property type="term" value="F:5'-nucleotidase activity"/>
    <property type="evidence" value="ECO:0007669"/>
    <property type="project" value="InterPro"/>
</dbReference>
<evidence type="ECO:0000256" key="2">
    <source>
        <dbReference type="ARBA" id="ARBA00022801"/>
    </source>
</evidence>
<dbReference type="Gene3D" id="3.40.50.1000">
    <property type="entry name" value="HAD superfamily/HAD-like"/>
    <property type="match status" value="1"/>
</dbReference>
<proteinExistence type="inferred from homology"/>
<dbReference type="AlphaFoldDB" id="B8CX13"/>
<dbReference type="EMBL" id="CP001098">
    <property type="protein sequence ID" value="ACL69832.1"/>
    <property type="molecule type" value="Genomic_DNA"/>
</dbReference>
<feature type="active site" description="Proton donor" evidence="4">
    <location>
        <position position="11"/>
    </location>
</feature>
<evidence type="ECO:0000256" key="4">
    <source>
        <dbReference type="PIRSR" id="PIRSR610708-1"/>
    </source>
</evidence>
<accession>B8CX13</accession>
<name>B8CX13_HALOH</name>
<dbReference type="InterPro" id="IPR023214">
    <property type="entry name" value="HAD_sf"/>
</dbReference>
<keyword evidence="2 3" id="KW-0378">Hydrolase</keyword>
<dbReference type="RefSeq" id="WP_012636017.1">
    <property type="nucleotide sequence ID" value="NC_011899.1"/>
</dbReference>
<dbReference type="Pfam" id="PF06941">
    <property type="entry name" value="NT5C"/>
    <property type="match status" value="1"/>
</dbReference>
<dbReference type="HOGENOM" id="CLU_118515_0_0_9"/>
<organism evidence="5 6">
    <name type="scientific">Halothermothrix orenii (strain H 168 / OCM 544 / DSM 9562)</name>
    <dbReference type="NCBI Taxonomy" id="373903"/>
    <lineage>
        <taxon>Bacteria</taxon>
        <taxon>Bacillati</taxon>
        <taxon>Bacillota</taxon>
        <taxon>Clostridia</taxon>
        <taxon>Halanaerobiales</taxon>
        <taxon>Halothermotrichaceae</taxon>
        <taxon>Halothermothrix</taxon>
    </lineage>
</organism>
<dbReference type="EC" id="3.1.3.-" evidence="3"/>